<organism evidence="1">
    <name type="scientific">uncultured Caudovirales phage</name>
    <dbReference type="NCBI Taxonomy" id="2100421"/>
    <lineage>
        <taxon>Viruses</taxon>
        <taxon>Duplodnaviria</taxon>
        <taxon>Heunggongvirae</taxon>
        <taxon>Uroviricota</taxon>
        <taxon>Caudoviricetes</taxon>
        <taxon>Peduoviridae</taxon>
        <taxon>Maltschvirus</taxon>
        <taxon>Maltschvirus maltsch</taxon>
    </lineage>
</organism>
<gene>
    <name evidence="1" type="ORF">UFOVP564_2</name>
</gene>
<evidence type="ECO:0000313" key="1">
    <source>
        <dbReference type="EMBL" id="CAB4150181.1"/>
    </source>
</evidence>
<reference evidence="1" key="1">
    <citation type="submission" date="2020-04" db="EMBL/GenBank/DDBJ databases">
        <authorList>
            <person name="Chiriac C."/>
            <person name="Salcher M."/>
            <person name="Ghai R."/>
            <person name="Kavagutti S V."/>
        </authorList>
    </citation>
    <scope>NUCLEOTIDE SEQUENCE</scope>
</reference>
<proteinExistence type="predicted"/>
<accession>A0A6J5MW50</accession>
<dbReference type="EMBL" id="LR796539">
    <property type="protein sequence ID" value="CAB4150181.1"/>
    <property type="molecule type" value="Genomic_DNA"/>
</dbReference>
<name>A0A6J5MW50_9CAUD</name>
<sequence length="156" mass="17197">MSKYTGTSDGVAKAKRPGTERFVVLCNKRWGFKNLGTWVVRDIVGKPGVPSVHGTARALDTSFGTDKAAGKQAILWFVEHAAALGLEEVHDYSGLTKKGCETWGRGWRIGRGWKDWSAQDNGGSQKATWIHCELAPKYADMSGDEYEAIWRSVPKP</sequence>
<protein>
    <submittedName>
        <fullName evidence="1">Uncharacterized protein</fullName>
    </submittedName>
</protein>